<evidence type="ECO:0008006" key="3">
    <source>
        <dbReference type="Google" id="ProtNLM"/>
    </source>
</evidence>
<dbReference type="AlphaFoldDB" id="A0A1H3N103"/>
<reference evidence="1 2" key="1">
    <citation type="submission" date="2016-10" db="EMBL/GenBank/DDBJ databases">
        <authorList>
            <person name="de Groot N.N."/>
        </authorList>
    </citation>
    <scope>NUCLEOTIDE SEQUENCE [LARGE SCALE GENOMIC DNA]</scope>
    <source>
        <strain evidence="1 2">DSM 14045</strain>
    </source>
</reference>
<gene>
    <name evidence="1" type="ORF">SAMN02910414_02451</name>
</gene>
<accession>A0A1H3N103</accession>
<proteinExistence type="predicted"/>
<sequence length="186" mass="21288">CTLKYITEHVKNAKIFVFDTASMKLRSFSSMENIDYASGKEQSIASLEKLKVLIEDRKTAYNLQKESNPMMSIKEYGLKQTPTFVVIDIVQELYENVGEDNEKIDVLKEALDVGIFVIASADNKLRTRMSQFLETLTNVKTALVVGNFREQNLYSTIGFRENNTDSRFGYIYSKGKIKKVMIPLEQ</sequence>
<organism evidence="1 2">
    <name type="scientific">Lachnobacterium bovis DSM 14045</name>
    <dbReference type="NCBI Taxonomy" id="1122142"/>
    <lineage>
        <taxon>Bacteria</taxon>
        <taxon>Bacillati</taxon>
        <taxon>Bacillota</taxon>
        <taxon>Clostridia</taxon>
        <taxon>Lachnospirales</taxon>
        <taxon>Lachnospiraceae</taxon>
        <taxon>Lachnobacterium</taxon>
    </lineage>
</organism>
<keyword evidence="2" id="KW-1185">Reference proteome</keyword>
<protein>
    <recommendedName>
        <fullName evidence="3">FtsK/SpoIIIE family protein</fullName>
    </recommendedName>
</protein>
<dbReference type="RefSeq" id="WP_207645677.1">
    <property type="nucleotide sequence ID" value="NZ_FNPG01000045.1"/>
</dbReference>
<dbReference type="Proteomes" id="UP000183918">
    <property type="component" value="Unassembled WGS sequence"/>
</dbReference>
<dbReference type="EMBL" id="FNPG01000045">
    <property type="protein sequence ID" value="SDY82423.1"/>
    <property type="molecule type" value="Genomic_DNA"/>
</dbReference>
<dbReference type="STRING" id="1122142.SAMN02910414_02451"/>
<evidence type="ECO:0000313" key="1">
    <source>
        <dbReference type="EMBL" id="SDY82423.1"/>
    </source>
</evidence>
<evidence type="ECO:0000313" key="2">
    <source>
        <dbReference type="Proteomes" id="UP000183918"/>
    </source>
</evidence>
<feature type="non-terminal residue" evidence="1">
    <location>
        <position position="1"/>
    </location>
</feature>
<name>A0A1H3N103_9FIRM</name>